<comment type="caution">
    <text evidence="3">The sequence shown here is derived from an EMBL/GenBank/DDBJ whole genome shotgun (WGS) entry which is preliminary data.</text>
</comment>
<sequence>MPTALSFILRTILILLAITFSLFPPVLTLPTTDSTHLTSLSATETSNKKDTSSSFPNSASVQESNSYVCREGCRKPGFDYGYCSSCDSLTGYAYARLKCALCGLS</sequence>
<organism evidence="3 4">
    <name type="scientific">Oculimacula yallundae</name>
    <dbReference type="NCBI Taxonomy" id="86028"/>
    <lineage>
        <taxon>Eukaryota</taxon>
        <taxon>Fungi</taxon>
        <taxon>Dikarya</taxon>
        <taxon>Ascomycota</taxon>
        <taxon>Pezizomycotina</taxon>
        <taxon>Leotiomycetes</taxon>
        <taxon>Helotiales</taxon>
        <taxon>Ploettnerulaceae</taxon>
        <taxon>Oculimacula</taxon>
    </lineage>
</organism>
<keyword evidence="4" id="KW-1185">Reference proteome</keyword>
<feature type="chain" id="PRO_5046774755" evidence="2">
    <location>
        <begin position="29"/>
        <end position="105"/>
    </location>
</feature>
<feature type="signal peptide" evidence="2">
    <location>
        <begin position="1"/>
        <end position="28"/>
    </location>
</feature>
<dbReference type="Proteomes" id="UP001595075">
    <property type="component" value="Unassembled WGS sequence"/>
</dbReference>
<reference evidence="3 4" key="1">
    <citation type="journal article" date="2024" name="Commun. Biol.">
        <title>Comparative genomic analysis of thermophilic fungi reveals convergent evolutionary adaptations and gene losses.</title>
        <authorList>
            <person name="Steindorff A.S."/>
            <person name="Aguilar-Pontes M.V."/>
            <person name="Robinson A.J."/>
            <person name="Andreopoulos B."/>
            <person name="LaButti K."/>
            <person name="Kuo A."/>
            <person name="Mondo S."/>
            <person name="Riley R."/>
            <person name="Otillar R."/>
            <person name="Haridas S."/>
            <person name="Lipzen A."/>
            <person name="Grimwood J."/>
            <person name="Schmutz J."/>
            <person name="Clum A."/>
            <person name="Reid I.D."/>
            <person name="Moisan M.C."/>
            <person name="Butler G."/>
            <person name="Nguyen T.T.M."/>
            <person name="Dewar K."/>
            <person name="Conant G."/>
            <person name="Drula E."/>
            <person name="Henrissat B."/>
            <person name="Hansel C."/>
            <person name="Singer S."/>
            <person name="Hutchinson M.I."/>
            <person name="de Vries R.P."/>
            <person name="Natvig D.O."/>
            <person name="Powell A.J."/>
            <person name="Tsang A."/>
            <person name="Grigoriev I.V."/>
        </authorList>
    </citation>
    <scope>NUCLEOTIDE SEQUENCE [LARGE SCALE GENOMIC DNA]</scope>
    <source>
        <strain evidence="3 4">CBS 494.80</strain>
    </source>
</reference>
<evidence type="ECO:0000313" key="3">
    <source>
        <dbReference type="EMBL" id="KAL2063691.1"/>
    </source>
</evidence>
<accession>A0ABR4C2U2</accession>
<evidence type="ECO:0000256" key="2">
    <source>
        <dbReference type="SAM" id="SignalP"/>
    </source>
</evidence>
<feature type="region of interest" description="Disordered" evidence="1">
    <location>
        <begin position="39"/>
        <end position="64"/>
    </location>
</feature>
<evidence type="ECO:0000256" key="1">
    <source>
        <dbReference type="SAM" id="MobiDB-lite"/>
    </source>
</evidence>
<protein>
    <submittedName>
        <fullName evidence="3">Uncharacterized protein</fullName>
    </submittedName>
</protein>
<gene>
    <name evidence="3" type="ORF">VTL71DRAFT_5496</name>
</gene>
<dbReference type="EMBL" id="JAZHXI010000015">
    <property type="protein sequence ID" value="KAL2063691.1"/>
    <property type="molecule type" value="Genomic_DNA"/>
</dbReference>
<evidence type="ECO:0000313" key="4">
    <source>
        <dbReference type="Proteomes" id="UP001595075"/>
    </source>
</evidence>
<name>A0ABR4C2U2_9HELO</name>
<proteinExistence type="predicted"/>
<feature type="compositionally biased region" description="Polar residues" evidence="1">
    <location>
        <begin position="52"/>
        <end position="64"/>
    </location>
</feature>
<keyword evidence="2" id="KW-0732">Signal</keyword>